<dbReference type="EMBL" id="PFAP01000002">
    <property type="protein sequence ID" value="PIR94610.1"/>
    <property type="molecule type" value="Genomic_DNA"/>
</dbReference>
<protein>
    <submittedName>
        <fullName evidence="2">Uncharacterized protein</fullName>
    </submittedName>
</protein>
<feature type="transmembrane region" description="Helical" evidence="1">
    <location>
        <begin position="106"/>
        <end position="133"/>
    </location>
</feature>
<evidence type="ECO:0000313" key="2">
    <source>
        <dbReference type="EMBL" id="PIR94610.1"/>
    </source>
</evidence>
<gene>
    <name evidence="2" type="ORF">COT97_00460</name>
</gene>
<keyword evidence="1" id="KW-1133">Transmembrane helix</keyword>
<name>A0A2H0V8D8_9BACT</name>
<sequence length="361" mass="39980">MIYSADGEDIGGAILGSLVVGWIIMAIVNAVVEAVSAVLSAVGTVLMYIGIGIGGVFAFAAAVGLLYSIGCFAWWLLGSWRDKWQDAFWDGHDWDDFDDVGDVIKLVFVGLLSPVILVITLITLLIVAIAKVFESFNESDQKSTKRSVGSYKPSPVTASVKATTTQIRSAPVKTVYQVSGRKSVVTPAVKKSVVAQPVVVATVLPDVQLDLVQFEPQQMPMKYRLMKVEIDKIAQLAKKRANEIQKIVDRYPEAFSEVGNDAFLLVNCTLAKTLYGITPRDQEYIKQTPEHLAVYERLEDMMRQSKQAAADIPSVLKAWILHMKTFVPGCRLQEILDKLRSENKVFDTVCRLRKAYESLSW</sequence>
<evidence type="ECO:0000313" key="3">
    <source>
        <dbReference type="Proteomes" id="UP000229901"/>
    </source>
</evidence>
<keyword evidence="1" id="KW-0812">Transmembrane</keyword>
<proteinExistence type="predicted"/>
<reference evidence="3" key="1">
    <citation type="submission" date="2017-09" db="EMBL/GenBank/DDBJ databases">
        <title>Depth-based differentiation of microbial function through sediment-hosted aquifers and enrichment of novel symbionts in the deep terrestrial subsurface.</title>
        <authorList>
            <person name="Probst A.J."/>
            <person name="Ladd B."/>
            <person name="Jarett J.K."/>
            <person name="Geller-Mcgrath D.E."/>
            <person name="Sieber C.M.K."/>
            <person name="Emerson J.B."/>
            <person name="Anantharaman K."/>
            <person name="Thomas B.C."/>
            <person name="Malmstrom R."/>
            <person name="Stieglmeier M."/>
            <person name="Klingl A."/>
            <person name="Woyke T."/>
            <person name="Ryan C.M."/>
            <person name="Banfield J.F."/>
        </authorList>
    </citation>
    <scope>NUCLEOTIDE SEQUENCE [LARGE SCALE GENOMIC DNA]</scope>
</reference>
<evidence type="ECO:0000256" key="1">
    <source>
        <dbReference type="SAM" id="Phobius"/>
    </source>
</evidence>
<accession>A0A2H0V8D8</accession>
<keyword evidence="1" id="KW-0472">Membrane</keyword>
<dbReference type="Proteomes" id="UP000229901">
    <property type="component" value="Unassembled WGS sequence"/>
</dbReference>
<feature type="transmembrane region" description="Helical" evidence="1">
    <location>
        <begin position="44"/>
        <end position="77"/>
    </location>
</feature>
<feature type="transmembrane region" description="Helical" evidence="1">
    <location>
        <begin position="12"/>
        <end position="32"/>
    </location>
</feature>
<comment type="caution">
    <text evidence="2">The sequence shown here is derived from an EMBL/GenBank/DDBJ whole genome shotgun (WGS) entry which is preliminary data.</text>
</comment>
<dbReference type="AlphaFoldDB" id="A0A2H0V8D8"/>
<organism evidence="2 3">
    <name type="scientific">Candidatus Falkowbacteria bacterium CG10_big_fil_rev_8_21_14_0_10_39_11</name>
    <dbReference type="NCBI Taxonomy" id="1974565"/>
    <lineage>
        <taxon>Bacteria</taxon>
        <taxon>Candidatus Falkowiibacteriota</taxon>
    </lineage>
</organism>